<reference evidence="3" key="1">
    <citation type="submission" date="2014-10" db="EMBL/GenBank/DDBJ databases">
        <authorList>
            <person name="King R."/>
        </authorList>
    </citation>
    <scope>NUCLEOTIDE SEQUENCE [LARGE SCALE GENOMIC DNA]</scope>
    <source>
        <strain evidence="3">A3/5</strain>
    </source>
</reference>
<feature type="region of interest" description="Disordered" evidence="1">
    <location>
        <begin position="1"/>
        <end position="99"/>
    </location>
</feature>
<proteinExistence type="predicted"/>
<feature type="compositionally biased region" description="Polar residues" evidence="1">
    <location>
        <begin position="47"/>
        <end position="59"/>
    </location>
</feature>
<feature type="compositionally biased region" description="Polar residues" evidence="1">
    <location>
        <begin position="8"/>
        <end position="28"/>
    </location>
</feature>
<keyword evidence="3" id="KW-1185">Reference proteome</keyword>
<sequence length="137" mass="15302">MSIPSECGDTSNHNDTRTSQLSIESPITTRDVIVPEHSAPPEKLTIPNDTTTEPKATENSLKRRNSCKSTGPIKKAKISADTETSEDAKTYENTKGLDSPNKVLGDDDLVYLLFAIHVKAVMRVERRRFYRVKGLER</sequence>
<accession>A0A2L2TGN6</accession>
<dbReference type="Proteomes" id="UP000245910">
    <property type="component" value="Chromosome III"/>
</dbReference>
<protein>
    <submittedName>
        <fullName evidence="2">Uncharacterized protein</fullName>
    </submittedName>
</protein>
<evidence type="ECO:0000256" key="1">
    <source>
        <dbReference type="SAM" id="MobiDB-lite"/>
    </source>
</evidence>
<organism evidence="2 3">
    <name type="scientific">Fusarium venenatum</name>
    <dbReference type="NCBI Taxonomy" id="56646"/>
    <lineage>
        <taxon>Eukaryota</taxon>
        <taxon>Fungi</taxon>
        <taxon>Dikarya</taxon>
        <taxon>Ascomycota</taxon>
        <taxon>Pezizomycotina</taxon>
        <taxon>Sordariomycetes</taxon>
        <taxon>Hypocreomycetidae</taxon>
        <taxon>Hypocreales</taxon>
        <taxon>Nectriaceae</taxon>
        <taxon>Fusarium</taxon>
    </lineage>
</organism>
<name>A0A2L2TGN6_9HYPO</name>
<evidence type="ECO:0000313" key="3">
    <source>
        <dbReference type="Proteomes" id="UP000245910"/>
    </source>
</evidence>
<dbReference type="AlphaFoldDB" id="A0A2L2TGN6"/>
<dbReference type="EMBL" id="LN649231">
    <property type="protein sequence ID" value="CEI69268.1"/>
    <property type="molecule type" value="Genomic_DNA"/>
</dbReference>
<evidence type="ECO:0000313" key="2">
    <source>
        <dbReference type="EMBL" id="CEI69268.1"/>
    </source>
</evidence>